<protein>
    <submittedName>
        <fullName evidence="9">Sigma-54-dependent Fis family transcriptional regulator</fullName>
    </submittedName>
</protein>
<dbReference type="Pfam" id="PF00158">
    <property type="entry name" value="Sigma54_activat"/>
    <property type="match status" value="1"/>
</dbReference>
<reference evidence="9 10" key="1">
    <citation type="submission" date="2018-07" db="EMBL/GenBank/DDBJ databases">
        <title>Dyella monticola sp. nov. and Dyella psychrodurans sp. nov. isolated from monsoon evergreen broad-leaved forest soil of Dinghu Mountain, China.</title>
        <authorList>
            <person name="Gao Z."/>
            <person name="Qiu L."/>
        </authorList>
    </citation>
    <scope>NUCLEOTIDE SEQUENCE [LARGE SCALE GENOMIC DNA]</scope>
    <source>
        <strain evidence="9 10">4G-K06</strain>
    </source>
</reference>
<dbReference type="PANTHER" id="PTHR32071:SF117">
    <property type="entry name" value="PTS-DEPENDENT DIHYDROXYACETONE KINASE OPERON REGULATORY PROTEIN-RELATED"/>
    <property type="match status" value="1"/>
</dbReference>
<evidence type="ECO:0000259" key="7">
    <source>
        <dbReference type="PROSITE" id="PS50045"/>
    </source>
</evidence>
<dbReference type="InterPro" id="IPR001789">
    <property type="entry name" value="Sig_transdc_resp-reg_receiver"/>
</dbReference>
<dbReference type="InterPro" id="IPR002197">
    <property type="entry name" value="HTH_Fis"/>
</dbReference>
<dbReference type="PROSITE" id="PS50045">
    <property type="entry name" value="SIGMA54_INTERACT_4"/>
    <property type="match status" value="1"/>
</dbReference>
<evidence type="ECO:0000256" key="3">
    <source>
        <dbReference type="ARBA" id="ARBA00023015"/>
    </source>
</evidence>
<dbReference type="CDD" id="cd00156">
    <property type="entry name" value="REC"/>
    <property type="match status" value="1"/>
</dbReference>
<dbReference type="InterPro" id="IPR058031">
    <property type="entry name" value="AAA_lid_NorR"/>
</dbReference>
<dbReference type="GO" id="GO:0000160">
    <property type="term" value="P:phosphorelay signal transduction system"/>
    <property type="evidence" value="ECO:0007669"/>
    <property type="project" value="InterPro"/>
</dbReference>
<dbReference type="Gene3D" id="3.40.50.2300">
    <property type="match status" value="1"/>
</dbReference>
<accession>A0A370WTY0</accession>
<dbReference type="SUPFAM" id="SSF46689">
    <property type="entry name" value="Homeodomain-like"/>
    <property type="match status" value="1"/>
</dbReference>
<dbReference type="GO" id="GO:0006355">
    <property type="term" value="P:regulation of DNA-templated transcription"/>
    <property type="evidence" value="ECO:0007669"/>
    <property type="project" value="InterPro"/>
</dbReference>
<dbReference type="InterPro" id="IPR011006">
    <property type="entry name" value="CheY-like_superfamily"/>
</dbReference>
<dbReference type="SUPFAM" id="SSF52172">
    <property type="entry name" value="CheY-like"/>
    <property type="match status" value="1"/>
</dbReference>
<dbReference type="Pfam" id="PF00072">
    <property type="entry name" value="Response_reg"/>
    <property type="match status" value="1"/>
</dbReference>
<dbReference type="SMART" id="SM00382">
    <property type="entry name" value="AAA"/>
    <property type="match status" value="1"/>
</dbReference>
<evidence type="ECO:0000256" key="2">
    <source>
        <dbReference type="ARBA" id="ARBA00022840"/>
    </source>
</evidence>
<evidence type="ECO:0000256" key="5">
    <source>
        <dbReference type="ARBA" id="ARBA00023163"/>
    </source>
</evidence>
<keyword evidence="5" id="KW-0804">Transcription</keyword>
<dbReference type="EMBL" id="QRBE01000012">
    <property type="protein sequence ID" value="RDS79511.1"/>
    <property type="molecule type" value="Genomic_DNA"/>
</dbReference>
<keyword evidence="10" id="KW-1185">Reference proteome</keyword>
<feature type="domain" description="Response regulatory" evidence="8">
    <location>
        <begin position="7"/>
        <end position="121"/>
    </location>
</feature>
<dbReference type="GO" id="GO:0043565">
    <property type="term" value="F:sequence-specific DNA binding"/>
    <property type="evidence" value="ECO:0007669"/>
    <property type="project" value="InterPro"/>
</dbReference>
<dbReference type="Gene3D" id="3.40.50.300">
    <property type="entry name" value="P-loop containing nucleotide triphosphate hydrolases"/>
    <property type="match status" value="1"/>
</dbReference>
<keyword evidence="2" id="KW-0067">ATP-binding</keyword>
<evidence type="ECO:0000313" key="9">
    <source>
        <dbReference type="EMBL" id="RDS79511.1"/>
    </source>
</evidence>
<dbReference type="Pfam" id="PF25601">
    <property type="entry name" value="AAA_lid_14"/>
    <property type="match status" value="1"/>
</dbReference>
<dbReference type="Gene3D" id="1.10.8.60">
    <property type="match status" value="1"/>
</dbReference>
<dbReference type="InterPro" id="IPR025944">
    <property type="entry name" value="Sigma_54_int_dom_CS"/>
</dbReference>
<proteinExistence type="predicted"/>
<dbReference type="PROSITE" id="PS00688">
    <property type="entry name" value="SIGMA54_INTERACT_3"/>
    <property type="match status" value="1"/>
</dbReference>
<evidence type="ECO:0000256" key="6">
    <source>
        <dbReference type="PROSITE-ProRule" id="PRU00169"/>
    </source>
</evidence>
<keyword evidence="1" id="KW-0547">Nucleotide-binding</keyword>
<dbReference type="PROSITE" id="PS50110">
    <property type="entry name" value="RESPONSE_REGULATORY"/>
    <property type="match status" value="1"/>
</dbReference>
<dbReference type="AlphaFoldDB" id="A0A370WTY0"/>
<dbReference type="SMART" id="SM00448">
    <property type="entry name" value="REC"/>
    <property type="match status" value="1"/>
</dbReference>
<dbReference type="FunFam" id="3.40.50.300:FF:000006">
    <property type="entry name" value="DNA-binding transcriptional regulator NtrC"/>
    <property type="match status" value="1"/>
</dbReference>
<dbReference type="Proteomes" id="UP000254258">
    <property type="component" value="Unassembled WGS sequence"/>
</dbReference>
<dbReference type="Pfam" id="PF02954">
    <property type="entry name" value="HTH_8"/>
    <property type="match status" value="1"/>
</dbReference>
<feature type="domain" description="Sigma-54 factor interaction" evidence="7">
    <location>
        <begin position="140"/>
        <end position="367"/>
    </location>
</feature>
<name>A0A370WTY0_9GAMM</name>
<evidence type="ECO:0000313" key="10">
    <source>
        <dbReference type="Proteomes" id="UP000254258"/>
    </source>
</evidence>
<dbReference type="CDD" id="cd00009">
    <property type="entry name" value="AAA"/>
    <property type="match status" value="1"/>
</dbReference>
<dbReference type="InterPro" id="IPR003593">
    <property type="entry name" value="AAA+_ATPase"/>
</dbReference>
<dbReference type="SUPFAM" id="SSF52540">
    <property type="entry name" value="P-loop containing nucleoside triphosphate hydrolases"/>
    <property type="match status" value="1"/>
</dbReference>
<dbReference type="RefSeq" id="WP_115496788.1">
    <property type="nucleotide sequence ID" value="NZ_QRBE01000012.1"/>
</dbReference>
<dbReference type="InterPro" id="IPR027417">
    <property type="entry name" value="P-loop_NTPase"/>
</dbReference>
<dbReference type="InterPro" id="IPR002078">
    <property type="entry name" value="Sigma_54_int"/>
</dbReference>
<dbReference type="Gene3D" id="1.10.10.60">
    <property type="entry name" value="Homeodomain-like"/>
    <property type="match status" value="1"/>
</dbReference>
<dbReference type="GO" id="GO:0005524">
    <property type="term" value="F:ATP binding"/>
    <property type="evidence" value="ECO:0007669"/>
    <property type="project" value="UniProtKB-KW"/>
</dbReference>
<keyword evidence="3" id="KW-0805">Transcription regulation</keyword>
<gene>
    <name evidence="9" type="ORF">DWU98_17080</name>
</gene>
<dbReference type="OrthoDB" id="9804019at2"/>
<comment type="caution">
    <text evidence="6">Lacks conserved residue(s) required for the propagation of feature annotation.</text>
</comment>
<dbReference type="PRINTS" id="PR01590">
    <property type="entry name" value="HTHFIS"/>
</dbReference>
<sequence>MREPAPSVLLVDDDRAFLHAAGAHAQSRGFDVMTASTVRDASSVIAQGHSPDLMLIELTLPDGNGLEVIAHLDPYRSADVVVVTGCPDVNTAMQAIRLHVDDYIVKPVDGGRLDAWFDHASLRAGLRNGHDRELDQCGEMIGASCSMHRLFKAIHRIAPLDNTVLLHGESGTGKELAAQALHTLSGRRGHFVAVNCGAIPPDLLGSLLFGHERGSFTGASHDHAGFFEQAQRGTLFLDEFIEMPPPLQTYLLRVLETRMVTRLGAQSQHELDVRVIAACNRDPWLAVRNGQLRHDVYYRLCDFPIAMPPLRERDNDAVLLAMRFLDRLNAKYDTQCVLTDASLDCIQAYPWPGNVRELQHVVQRAYLTAENDHVDVTSEIRARLASQEERAIGLWDGQTLDEIERKAIEQALRHCGNDKTRAARVLGVSVKTIYNKLLRYRKAEQTLRSH</sequence>
<organism evidence="9 10">
    <name type="scientific">Dyella monticola</name>
    <dbReference type="NCBI Taxonomy" id="1927958"/>
    <lineage>
        <taxon>Bacteria</taxon>
        <taxon>Pseudomonadati</taxon>
        <taxon>Pseudomonadota</taxon>
        <taxon>Gammaproteobacteria</taxon>
        <taxon>Lysobacterales</taxon>
        <taxon>Rhodanobacteraceae</taxon>
        <taxon>Dyella</taxon>
    </lineage>
</organism>
<evidence type="ECO:0000259" key="8">
    <source>
        <dbReference type="PROSITE" id="PS50110"/>
    </source>
</evidence>
<evidence type="ECO:0000256" key="4">
    <source>
        <dbReference type="ARBA" id="ARBA00023125"/>
    </source>
</evidence>
<dbReference type="InterPro" id="IPR009057">
    <property type="entry name" value="Homeodomain-like_sf"/>
</dbReference>
<keyword evidence="4" id="KW-0238">DNA-binding</keyword>
<comment type="caution">
    <text evidence="9">The sequence shown here is derived from an EMBL/GenBank/DDBJ whole genome shotgun (WGS) entry which is preliminary data.</text>
</comment>
<evidence type="ECO:0000256" key="1">
    <source>
        <dbReference type="ARBA" id="ARBA00022741"/>
    </source>
</evidence>
<dbReference type="PANTHER" id="PTHR32071">
    <property type="entry name" value="TRANSCRIPTIONAL REGULATORY PROTEIN"/>
    <property type="match status" value="1"/>
</dbReference>